<sequence>YKFLLSWSGHCRYRPSATPEFTNDADIAKSHEARRNDEHGHQLVDSYDKSYVVIGIPAVVSRNTR</sequence>
<dbReference type="EMBL" id="BMAO01029750">
    <property type="protein sequence ID" value="GFR33846.1"/>
    <property type="molecule type" value="Genomic_DNA"/>
</dbReference>
<feature type="non-terminal residue" evidence="1">
    <location>
        <position position="1"/>
    </location>
</feature>
<dbReference type="Proteomes" id="UP000887116">
    <property type="component" value="Unassembled WGS sequence"/>
</dbReference>
<evidence type="ECO:0000313" key="1">
    <source>
        <dbReference type="EMBL" id="GFR33846.1"/>
    </source>
</evidence>
<comment type="caution">
    <text evidence="1">The sequence shown here is derived from an EMBL/GenBank/DDBJ whole genome shotgun (WGS) entry which is preliminary data.</text>
</comment>
<reference evidence="1" key="1">
    <citation type="submission" date="2020-07" db="EMBL/GenBank/DDBJ databases">
        <title>Multicomponent nature underlies the extraordinary mechanical properties of spider dragline silk.</title>
        <authorList>
            <person name="Kono N."/>
            <person name="Nakamura H."/>
            <person name="Mori M."/>
            <person name="Yoshida Y."/>
            <person name="Ohtoshi R."/>
            <person name="Malay A.D."/>
            <person name="Moran D.A.P."/>
            <person name="Tomita M."/>
            <person name="Numata K."/>
            <person name="Arakawa K."/>
        </authorList>
    </citation>
    <scope>NUCLEOTIDE SEQUENCE</scope>
</reference>
<evidence type="ECO:0000313" key="2">
    <source>
        <dbReference type="Proteomes" id="UP000887116"/>
    </source>
</evidence>
<gene>
    <name evidence="1" type="ORF">TNCT_151121</name>
</gene>
<dbReference type="AlphaFoldDB" id="A0A8X6K6K6"/>
<name>A0A8X6K6K6_TRICU</name>
<protein>
    <submittedName>
        <fullName evidence="1">Uncharacterized protein</fullName>
    </submittedName>
</protein>
<accession>A0A8X6K6K6</accession>
<organism evidence="1 2">
    <name type="scientific">Trichonephila clavata</name>
    <name type="common">Joro spider</name>
    <name type="synonym">Nephila clavata</name>
    <dbReference type="NCBI Taxonomy" id="2740835"/>
    <lineage>
        <taxon>Eukaryota</taxon>
        <taxon>Metazoa</taxon>
        <taxon>Ecdysozoa</taxon>
        <taxon>Arthropoda</taxon>
        <taxon>Chelicerata</taxon>
        <taxon>Arachnida</taxon>
        <taxon>Araneae</taxon>
        <taxon>Araneomorphae</taxon>
        <taxon>Entelegynae</taxon>
        <taxon>Araneoidea</taxon>
        <taxon>Nephilidae</taxon>
        <taxon>Trichonephila</taxon>
    </lineage>
</organism>
<dbReference type="OrthoDB" id="10593022at2759"/>
<keyword evidence="2" id="KW-1185">Reference proteome</keyword>
<proteinExistence type="predicted"/>